<evidence type="ECO:0000313" key="1">
    <source>
        <dbReference type="EMBL" id="KZS21463.1"/>
    </source>
</evidence>
<comment type="caution">
    <text evidence="1">The sequence shown here is derived from an EMBL/GenBank/DDBJ whole genome shotgun (WGS) entry which is preliminary data.</text>
</comment>
<keyword evidence="2" id="KW-1185">Reference proteome</keyword>
<protein>
    <submittedName>
        <fullName evidence="1">Uncharacterized protein</fullName>
    </submittedName>
</protein>
<accession>A0A162SMW0</accession>
<sequence length="68" mass="7908">MDMIFSGVSHARKGGKTLNWVSHRPRVRWFPCTCKINATYLPRIVVMHSKRIVNSRKFKYINAVLFSG</sequence>
<dbReference type="EMBL" id="LRGB01000024">
    <property type="protein sequence ID" value="KZS21463.1"/>
    <property type="molecule type" value="Genomic_DNA"/>
</dbReference>
<gene>
    <name evidence="1" type="ORF">APZ42_011405</name>
</gene>
<proteinExistence type="predicted"/>
<name>A0A162SMW0_9CRUS</name>
<dbReference type="AlphaFoldDB" id="A0A162SMW0"/>
<evidence type="ECO:0000313" key="2">
    <source>
        <dbReference type="Proteomes" id="UP000076858"/>
    </source>
</evidence>
<dbReference type="Proteomes" id="UP000076858">
    <property type="component" value="Unassembled WGS sequence"/>
</dbReference>
<reference evidence="1 2" key="1">
    <citation type="submission" date="2016-03" db="EMBL/GenBank/DDBJ databases">
        <title>EvidentialGene: Evidence-directed Construction of Genes on Genomes.</title>
        <authorList>
            <person name="Gilbert D.G."/>
            <person name="Choi J.-H."/>
            <person name="Mockaitis K."/>
            <person name="Colbourne J."/>
            <person name="Pfrender M."/>
        </authorList>
    </citation>
    <scope>NUCLEOTIDE SEQUENCE [LARGE SCALE GENOMIC DNA]</scope>
    <source>
        <strain evidence="1 2">Xinb3</strain>
        <tissue evidence="1">Complete organism</tissue>
    </source>
</reference>
<organism evidence="1 2">
    <name type="scientific">Daphnia magna</name>
    <dbReference type="NCBI Taxonomy" id="35525"/>
    <lineage>
        <taxon>Eukaryota</taxon>
        <taxon>Metazoa</taxon>
        <taxon>Ecdysozoa</taxon>
        <taxon>Arthropoda</taxon>
        <taxon>Crustacea</taxon>
        <taxon>Branchiopoda</taxon>
        <taxon>Diplostraca</taxon>
        <taxon>Cladocera</taxon>
        <taxon>Anomopoda</taxon>
        <taxon>Daphniidae</taxon>
        <taxon>Daphnia</taxon>
    </lineage>
</organism>